<reference evidence="4" key="1">
    <citation type="submission" date="2020-04" db="EMBL/GenBank/DDBJ databases">
        <authorList>
            <person name="Neveu A P."/>
        </authorList>
    </citation>
    <scope>NUCLEOTIDE SEQUENCE</scope>
    <source>
        <tissue evidence="4">Whole embryo</tissue>
    </source>
</reference>
<dbReference type="InterPro" id="IPR024253">
    <property type="entry name" value="Phosducin_thioredoxin-like_dom"/>
</dbReference>
<dbReference type="PANTHER" id="PTHR45809:SF3">
    <property type="entry name" value="VIRAL IAP-ASSOCIATED FACTOR HOMOLOG"/>
    <property type="match status" value="1"/>
</dbReference>
<organism evidence="4">
    <name type="scientific">Phallusia mammillata</name>
    <dbReference type="NCBI Taxonomy" id="59560"/>
    <lineage>
        <taxon>Eukaryota</taxon>
        <taxon>Metazoa</taxon>
        <taxon>Chordata</taxon>
        <taxon>Tunicata</taxon>
        <taxon>Ascidiacea</taxon>
        <taxon>Phlebobranchia</taxon>
        <taxon>Ascidiidae</taxon>
        <taxon>Phallusia</taxon>
    </lineage>
</organism>
<gene>
    <name evidence="4" type="primary">Pdcl3</name>
</gene>
<evidence type="ECO:0000256" key="1">
    <source>
        <dbReference type="ARBA" id="ARBA00009686"/>
    </source>
</evidence>
<feature type="region of interest" description="Disordered" evidence="2">
    <location>
        <begin position="1"/>
        <end position="35"/>
    </location>
</feature>
<dbReference type="SUPFAM" id="SSF52833">
    <property type="entry name" value="Thioredoxin-like"/>
    <property type="match status" value="1"/>
</dbReference>
<sequence>MQNPNEDTEWNDALRKHGILPKKEKPAPLPEEVDQTEVVNNYEDMTLEELDEFEDEEDERVMQMYREKRIAEMKALQMKSNYGDVREISAIDYVQEVNKAGDGIWVVLHLYKQGIPLCSLLNQYLSRLAAKFPTVKFLKSISTTCIPNYPDKNVPTIFIYKDGEMAAQWIGPLSLGGMNLKQDMLEWRLSKLGVVTSTLEEDPTPKVHDVMTSSIRSSYQTSKRKDESTDDEEY</sequence>
<protein>
    <submittedName>
        <fullName evidence="4">Phosducin-like protein 3</fullName>
    </submittedName>
</protein>
<dbReference type="EMBL" id="LR788869">
    <property type="protein sequence ID" value="CAB3264731.1"/>
    <property type="molecule type" value="mRNA"/>
</dbReference>
<feature type="compositionally biased region" description="Acidic residues" evidence="2">
    <location>
        <begin position="1"/>
        <end position="10"/>
    </location>
</feature>
<dbReference type="Gene3D" id="3.40.30.10">
    <property type="entry name" value="Glutaredoxin"/>
    <property type="match status" value="1"/>
</dbReference>
<dbReference type="GO" id="GO:0006457">
    <property type="term" value="P:protein folding"/>
    <property type="evidence" value="ECO:0007669"/>
    <property type="project" value="TreeGrafter"/>
</dbReference>
<feature type="region of interest" description="Disordered" evidence="2">
    <location>
        <begin position="203"/>
        <end position="234"/>
    </location>
</feature>
<feature type="domain" description="Phosducin" evidence="3">
    <location>
        <begin position="43"/>
        <end position="170"/>
    </location>
</feature>
<dbReference type="Pfam" id="PF02114">
    <property type="entry name" value="Phosducin"/>
    <property type="match status" value="1"/>
</dbReference>
<evidence type="ECO:0000256" key="2">
    <source>
        <dbReference type="SAM" id="MobiDB-lite"/>
    </source>
</evidence>
<dbReference type="InterPro" id="IPR036249">
    <property type="entry name" value="Thioredoxin-like_sf"/>
</dbReference>
<dbReference type="CDD" id="cd02988">
    <property type="entry name" value="Phd_like_VIAF"/>
    <property type="match status" value="1"/>
</dbReference>
<comment type="similarity">
    <text evidence="1">Belongs to the phosducin family.</text>
</comment>
<dbReference type="InterPro" id="IPR051498">
    <property type="entry name" value="Phosducin-like_chap/apop_reg"/>
</dbReference>
<dbReference type="AlphaFoldDB" id="A0A6F9DNH0"/>
<accession>A0A6F9DNH0</accession>
<feature type="compositionally biased region" description="Polar residues" evidence="2">
    <location>
        <begin position="211"/>
        <end position="221"/>
    </location>
</feature>
<dbReference type="PANTHER" id="PTHR45809">
    <property type="entry name" value="VIRAL IAP-ASSOCIATED FACTOR HOMOLOG"/>
    <property type="match status" value="1"/>
</dbReference>
<name>A0A6F9DNH0_9ASCI</name>
<evidence type="ECO:0000259" key="3">
    <source>
        <dbReference type="Pfam" id="PF02114"/>
    </source>
</evidence>
<dbReference type="GO" id="GO:0005737">
    <property type="term" value="C:cytoplasm"/>
    <property type="evidence" value="ECO:0007669"/>
    <property type="project" value="TreeGrafter"/>
</dbReference>
<proteinExistence type="evidence at transcript level"/>
<evidence type="ECO:0000313" key="4">
    <source>
        <dbReference type="EMBL" id="CAB3264731.1"/>
    </source>
</evidence>